<sequence length="170" mass="18517">MEPSFHGFVDTPLEAAWLVYLTMKNDIRLFTEPPTDEELESLIVSGSVCVYAVGGVYRELSRDGDAALTAAAANQETTQRAIMEPLIGPHVARDGSKDGGLIKKQISFMVGLQKYIVASYYTIRDGLAGNLPRPQVGDVEVDQAVDSDMDHSTDIETEFSNQSDDGEMAL</sequence>
<evidence type="ECO:0000313" key="2">
    <source>
        <dbReference type="EMBL" id="KAL1844028.1"/>
    </source>
</evidence>
<evidence type="ECO:0000313" key="3">
    <source>
        <dbReference type="Proteomes" id="UP001583172"/>
    </source>
</evidence>
<keyword evidence="3" id="KW-1185">Reference proteome</keyword>
<evidence type="ECO:0000256" key="1">
    <source>
        <dbReference type="SAM" id="MobiDB-lite"/>
    </source>
</evidence>
<organism evidence="2 3">
    <name type="scientific">Humicola insolens</name>
    <name type="common">Soft-rot fungus</name>
    <dbReference type="NCBI Taxonomy" id="85995"/>
    <lineage>
        <taxon>Eukaryota</taxon>
        <taxon>Fungi</taxon>
        <taxon>Dikarya</taxon>
        <taxon>Ascomycota</taxon>
        <taxon>Pezizomycotina</taxon>
        <taxon>Sordariomycetes</taxon>
        <taxon>Sordariomycetidae</taxon>
        <taxon>Sordariales</taxon>
        <taxon>Chaetomiaceae</taxon>
        <taxon>Mycothermus</taxon>
    </lineage>
</organism>
<dbReference type="EMBL" id="JAZGSY010000005">
    <property type="protein sequence ID" value="KAL1844028.1"/>
    <property type="molecule type" value="Genomic_DNA"/>
</dbReference>
<feature type="region of interest" description="Disordered" evidence="1">
    <location>
        <begin position="147"/>
        <end position="170"/>
    </location>
</feature>
<name>A0ABR3VQ91_HUMIN</name>
<proteinExistence type="predicted"/>
<dbReference type="Proteomes" id="UP001583172">
    <property type="component" value="Unassembled WGS sequence"/>
</dbReference>
<reference evidence="2 3" key="1">
    <citation type="journal article" date="2024" name="Commun. Biol.">
        <title>Comparative genomic analysis of thermophilic fungi reveals convergent evolutionary adaptations and gene losses.</title>
        <authorList>
            <person name="Steindorff A.S."/>
            <person name="Aguilar-Pontes M.V."/>
            <person name="Robinson A.J."/>
            <person name="Andreopoulos B."/>
            <person name="LaButti K."/>
            <person name="Kuo A."/>
            <person name="Mondo S."/>
            <person name="Riley R."/>
            <person name="Otillar R."/>
            <person name="Haridas S."/>
            <person name="Lipzen A."/>
            <person name="Grimwood J."/>
            <person name="Schmutz J."/>
            <person name="Clum A."/>
            <person name="Reid I.D."/>
            <person name="Moisan M.C."/>
            <person name="Butler G."/>
            <person name="Nguyen T.T.M."/>
            <person name="Dewar K."/>
            <person name="Conant G."/>
            <person name="Drula E."/>
            <person name="Henrissat B."/>
            <person name="Hansel C."/>
            <person name="Singer S."/>
            <person name="Hutchinson M.I."/>
            <person name="de Vries R.P."/>
            <person name="Natvig D.O."/>
            <person name="Powell A.J."/>
            <person name="Tsang A."/>
            <person name="Grigoriev I.V."/>
        </authorList>
    </citation>
    <scope>NUCLEOTIDE SEQUENCE [LARGE SCALE GENOMIC DNA]</scope>
    <source>
        <strain evidence="2 3">CBS 620.91</strain>
    </source>
</reference>
<accession>A0ABR3VQ91</accession>
<gene>
    <name evidence="2" type="ORF">VTJ49DRAFT_5779</name>
</gene>
<protein>
    <submittedName>
        <fullName evidence="2">Uncharacterized protein</fullName>
    </submittedName>
</protein>
<comment type="caution">
    <text evidence="2">The sequence shown here is derived from an EMBL/GenBank/DDBJ whole genome shotgun (WGS) entry which is preliminary data.</text>
</comment>